<dbReference type="Proteomes" id="UP001212803">
    <property type="component" value="Chromosome"/>
</dbReference>
<sequence length="42" mass="4318">MPVRAVLFDVGDTLWHAAEAPPRRNSAGAPPSVPPPSSPPTA</sequence>
<proteinExistence type="predicted"/>
<keyword evidence="3" id="KW-1185">Reference proteome</keyword>
<protein>
    <recommendedName>
        <fullName evidence="4">HAD family hydrolase</fullName>
    </recommendedName>
</protein>
<accession>A0ABY7M7S9</accession>
<feature type="region of interest" description="Disordered" evidence="1">
    <location>
        <begin position="19"/>
        <end position="42"/>
    </location>
</feature>
<dbReference type="EMBL" id="CP115149">
    <property type="protein sequence ID" value="WBL36347.1"/>
    <property type="molecule type" value="Genomic_DNA"/>
</dbReference>
<organism evidence="2 3">
    <name type="scientific">Tepidiforma flava</name>
    <dbReference type="NCBI Taxonomy" id="3004094"/>
    <lineage>
        <taxon>Bacteria</taxon>
        <taxon>Bacillati</taxon>
        <taxon>Chloroflexota</taxon>
        <taxon>Tepidiformia</taxon>
        <taxon>Tepidiformales</taxon>
        <taxon>Tepidiformaceae</taxon>
        <taxon>Tepidiforma</taxon>
    </lineage>
</organism>
<reference evidence="2 3" key="1">
    <citation type="journal article" date="2023" name="ISME J.">
        <title>Thermophilic Dehalococcoidia with unusual traits shed light on an unexpected past.</title>
        <authorList>
            <person name="Palmer M."/>
            <person name="Covington J.K."/>
            <person name="Zhou E.M."/>
            <person name="Thomas S.C."/>
            <person name="Habib N."/>
            <person name="Seymour C.O."/>
            <person name="Lai D."/>
            <person name="Johnston J."/>
            <person name="Hashimi A."/>
            <person name="Jiao J.Y."/>
            <person name="Muok A.R."/>
            <person name="Liu L."/>
            <person name="Xian W.D."/>
            <person name="Zhi X.Y."/>
            <person name="Li M.M."/>
            <person name="Silva L.P."/>
            <person name="Bowen B.P."/>
            <person name="Louie K."/>
            <person name="Briegel A."/>
            <person name="Pett-Ridge J."/>
            <person name="Weber P.K."/>
            <person name="Tocheva E.I."/>
            <person name="Woyke T."/>
            <person name="Northen T.R."/>
            <person name="Mayali X."/>
            <person name="Li W.J."/>
            <person name="Hedlund B.P."/>
        </authorList>
    </citation>
    <scope>NUCLEOTIDE SEQUENCE [LARGE SCALE GENOMIC DNA]</scope>
    <source>
        <strain evidence="2 3">YIM 72310</strain>
    </source>
</reference>
<evidence type="ECO:0008006" key="4">
    <source>
        <dbReference type="Google" id="ProtNLM"/>
    </source>
</evidence>
<name>A0ABY7M7S9_9CHLR</name>
<evidence type="ECO:0000313" key="2">
    <source>
        <dbReference type="EMBL" id="WBL36347.1"/>
    </source>
</evidence>
<dbReference type="RefSeq" id="WP_270056871.1">
    <property type="nucleotide sequence ID" value="NZ_CP115149.1"/>
</dbReference>
<feature type="compositionally biased region" description="Pro residues" evidence="1">
    <location>
        <begin position="31"/>
        <end position="42"/>
    </location>
</feature>
<evidence type="ECO:0000313" key="3">
    <source>
        <dbReference type="Proteomes" id="UP001212803"/>
    </source>
</evidence>
<gene>
    <name evidence="2" type="ORF">O0235_01865</name>
</gene>
<evidence type="ECO:0000256" key="1">
    <source>
        <dbReference type="SAM" id="MobiDB-lite"/>
    </source>
</evidence>